<sequence>MTDVERSAARPNDGLDSRPKAVSKVPAIAGLAVLIGAAAFVGWGVWKATNPEPVPLQGTVDATTVSVAAKIPGRIGTVNVKEGDVVKAGDVVAVIEIPEIEARLAQASALKRAAAAKADLAEEGARTQEIDAARATLERARAGETLAKKTFDRIDALYREGLIASQRHDEARAQLQNARELVAAARAQLSALEEGARRQEKEAARALLAQAEGGVSEATSLAGESDVKSPIAGEVTRVVMEPGEVAPAGFPLVLVTDVSDPWVTFNLREDDLKGVTVGRRFPAHVPALGGTFDFSVYWINPRGDYATWRATRQSSGYDLRTFEVRARPVEAIPNLRPGMTVVVDRAALEVADSAADTTARH</sequence>
<evidence type="ECO:0000259" key="4">
    <source>
        <dbReference type="Pfam" id="PF25917"/>
    </source>
</evidence>
<protein>
    <submittedName>
        <fullName evidence="5">Membrane protein</fullName>
    </submittedName>
</protein>
<keyword evidence="3" id="KW-0472">Membrane</keyword>
<feature type="compositionally biased region" description="Basic and acidic residues" evidence="2">
    <location>
        <begin position="1"/>
        <end position="19"/>
    </location>
</feature>
<dbReference type="SUPFAM" id="SSF51230">
    <property type="entry name" value="Single hybrid motif"/>
    <property type="match status" value="1"/>
</dbReference>
<dbReference type="Gene3D" id="1.10.287.470">
    <property type="entry name" value="Helix hairpin bin"/>
    <property type="match status" value="2"/>
</dbReference>
<keyword evidence="6" id="KW-1185">Reference proteome</keyword>
<name>A0A2Z6IF27_9BURK</name>
<dbReference type="SUPFAM" id="SSF111369">
    <property type="entry name" value="HlyD-like secretion proteins"/>
    <property type="match status" value="1"/>
</dbReference>
<keyword evidence="1" id="KW-0175">Coiled coil</keyword>
<accession>A0A2Z6IF27</accession>
<dbReference type="OrthoDB" id="9793801at2"/>
<dbReference type="EMBL" id="AP018786">
    <property type="protein sequence ID" value="BBF23818.1"/>
    <property type="molecule type" value="Genomic_DNA"/>
</dbReference>
<feature type="coiled-coil region" evidence="1">
    <location>
        <begin position="168"/>
        <end position="202"/>
    </location>
</feature>
<evidence type="ECO:0000313" key="5">
    <source>
        <dbReference type="EMBL" id="BBF23818.1"/>
    </source>
</evidence>
<evidence type="ECO:0000313" key="6">
    <source>
        <dbReference type="Proteomes" id="UP000271003"/>
    </source>
</evidence>
<dbReference type="Pfam" id="PF25917">
    <property type="entry name" value="BSH_RND"/>
    <property type="match status" value="1"/>
</dbReference>
<dbReference type="RefSeq" id="WP_120177381.1">
    <property type="nucleotide sequence ID" value="NZ_AP018786.1"/>
</dbReference>
<organism evidence="5 6">
    <name type="scientific">Sutterella megalosphaeroides</name>
    <dbReference type="NCBI Taxonomy" id="2494234"/>
    <lineage>
        <taxon>Bacteria</taxon>
        <taxon>Pseudomonadati</taxon>
        <taxon>Pseudomonadota</taxon>
        <taxon>Betaproteobacteria</taxon>
        <taxon>Burkholderiales</taxon>
        <taxon>Sutterellaceae</taxon>
        <taxon>Sutterella</taxon>
    </lineage>
</organism>
<dbReference type="KEGG" id="sutt:SUTMEG_17090"/>
<keyword evidence="3" id="KW-1133">Transmembrane helix</keyword>
<dbReference type="AlphaFoldDB" id="A0A2Z6IF27"/>
<dbReference type="InterPro" id="IPR058625">
    <property type="entry name" value="MdtA-like_BSH"/>
</dbReference>
<evidence type="ECO:0000256" key="2">
    <source>
        <dbReference type="SAM" id="MobiDB-lite"/>
    </source>
</evidence>
<feature type="transmembrane region" description="Helical" evidence="3">
    <location>
        <begin position="25"/>
        <end position="46"/>
    </location>
</feature>
<feature type="domain" description="Multidrug resistance protein MdtA-like barrel-sandwich hybrid" evidence="4">
    <location>
        <begin position="64"/>
        <end position="256"/>
    </location>
</feature>
<dbReference type="Gene3D" id="2.40.50.100">
    <property type="match status" value="1"/>
</dbReference>
<dbReference type="Gene3D" id="2.40.30.170">
    <property type="match status" value="1"/>
</dbReference>
<reference evidence="5 6" key="1">
    <citation type="journal article" date="2018" name="Int. J. Syst. Evol. Microbiol.">
        <title>Mesosutterella multiformis gen. nov., sp. nov., a member of the family Sutterellaceae and Sutterella megalosphaeroides sp. nov., isolated from human faeces.</title>
        <authorList>
            <person name="Sakamoto M."/>
            <person name="Ikeyama N."/>
            <person name="Kunihiro T."/>
            <person name="Iino T."/>
            <person name="Yuki M."/>
            <person name="Ohkuma M."/>
        </authorList>
    </citation>
    <scope>NUCLEOTIDE SEQUENCE [LARGE SCALE GENOMIC DNA]</scope>
    <source>
        <strain evidence="5 6">6FBBBH3</strain>
    </source>
</reference>
<evidence type="ECO:0000256" key="3">
    <source>
        <dbReference type="SAM" id="Phobius"/>
    </source>
</evidence>
<proteinExistence type="predicted"/>
<keyword evidence="3" id="KW-0812">Transmembrane</keyword>
<dbReference type="Proteomes" id="UP000271003">
    <property type="component" value="Chromosome"/>
</dbReference>
<feature type="region of interest" description="Disordered" evidence="2">
    <location>
        <begin position="1"/>
        <end position="20"/>
    </location>
</feature>
<evidence type="ECO:0000256" key="1">
    <source>
        <dbReference type="SAM" id="Coils"/>
    </source>
</evidence>
<dbReference type="InterPro" id="IPR011053">
    <property type="entry name" value="Single_hybrid_motif"/>
</dbReference>
<dbReference type="PANTHER" id="PTHR30438">
    <property type="entry name" value="36 KDA ANTIGEN-RELATED"/>
    <property type="match status" value="1"/>
</dbReference>
<gene>
    <name evidence="5" type="ORF">SUTMEG_17090</name>
</gene>